<dbReference type="InterPro" id="IPR011333">
    <property type="entry name" value="SKP1/BTB/POZ_sf"/>
</dbReference>
<dbReference type="SUPFAM" id="SSF54695">
    <property type="entry name" value="POZ domain"/>
    <property type="match status" value="1"/>
</dbReference>
<dbReference type="PANTHER" id="PTHR24410:SF23">
    <property type="entry name" value="BTB DOMAIN-CONTAINING PROTEIN-RELATED"/>
    <property type="match status" value="1"/>
</dbReference>
<organism evidence="2 3">
    <name type="scientific">Anaeramoeba flamelloides</name>
    <dbReference type="NCBI Taxonomy" id="1746091"/>
    <lineage>
        <taxon>Eukaryota</taxon>
        <taxon>Metamonada</taxon>
        <taxon>Anaeramoebidae</taxon>
        <taxon>Anaeramoeba</taxon>
    </lineage>
</organism>
<sequence length="743" mass="86464">MSITKKIDNLLNSFVFSDVEFLLTTETQPLTNNTIPKISLEKEGTCGKNLQNSYFKGETKKAIKTNPENAKFQIGNTGEKNQHFYAHRLILSLSSPFFRKLFYPMDWQTNKKHIWKVVIDDLSPNSFWIILNYIYTGQVELNADICVSVLSAAKKFELLELCTLTEQYIIQNLTPKIFIQLFQELGDCINCNLKKLLKNYFISNYQAILTTPNSINDIPHEYISYILNNQEKAKLLKNENFFKRLFERIDYKNYKNNQSITKYSFKLEREKFLSLYNYNSSEIYQLYSDLKNFQYNIRSDPKPKINEKNQIKKISDGKPKDSLVEHQINKTESTDLYSRLQKPTKSVYVKQDQTISQQFKSYPQKILNDDYKKDNDNELLDYPENFKEQFLIKKNENTIKNSLGEINNIETNCLLPPKKSIVDYSSNMPTTQFLNIQQLGNIFNYENTFPKKQKISPIQDHQIERNQNNQLANEQEKRKSLDLFSQLKYFFPLNIPSPYYLNHNRRKRKFNNYQILLLTTDNNESHIDDVICSIKSGGFGNVEQINCSKATPTYEDICKFDCIFIYSTIKPFNDSLTLGNILADYVDDGGGLVVSSYRTMIKNPFKWKNSTLAGRIMSPGYLPCKTGKLVSLKRARLGEIVHKENLIINDIENFDGGTKSYRILTKFYLDSETQGQLIAKWSDGIPLIAWKRKTQAGSGTVVFLNFQSVSGNCYKERGKYSHWLNVDGRKIISNSVRWTLINK</sequence>
<evidence type="ECO:0000313" key="2">
    <source>
        <dbReference type="EMBL" id="KAJ3435348.1"/>
    </source>
</evidence>
<protein>
    <submittedName>
        <fullName evidence="2">Pep-cterm sorting domain-containing protein</fullName>
    </submittedName>
</protein>
<dbReference type="InterPro" id="IPR051481">
    <property type="entry name" value="BTB-POZ/Galectin-3-binding"/>
</dbReference>
<dbReference type="EMBL" id="JANTQA010000040">
    <property type="protein sequence ID" value="KAJ3435348.1"/>
    <property type="molecule type" value="Genomic_DNA"/>
</dbReference>
<proteinExistence type="predicted"/>
<dbReference type="InterPro" id="IPR000210">
    <property type="entry name" value="BTB/POZ_dom"/>
</dbReference>
<dbReference type="PANTHER" id="PTHR24410">
    <property type="entry name" value="HL07962P-RELATED"/>
    <property type="match status" value="1"/>
</dbReference>
<dbReference type="Gene3D" id="3.30.710.10">
    <property type="entry name" value="Potassium Channel Kv1.1, Chain A"/>
    <property type="match status" value="1"/>
</dbReference>
<gene>
    <name evidence="2" type="ORF">M0812_19536</name>
</gene>
<comment type="caution">
    <text evidence="2">The sequence shown here is derived from an EMBL/GenBank/DDBJ whole genome shotgun (WGS) entry which is preliminary data.</text>
</comment>
<dbReference type="AlphaFoldDB" id="A0AAV7Z5H8"/>
<dbReference type="PROSITE" id="PS50097">
    <property type="entry name" value="BTB"/>
    <property type="match status" value="1"/>
</dbReference>
<name>A0AAV7Z5H8_9EUKA</name>
<dbReference type="Pfam" id="PF00651">
    <property type="entry name" value="BTB"/>
    <property type="match status" value="1"/>
</dbReference>
<feature type="domain" description="BTB" evidence="1">
    <location>
        <begin position="68"/>
        <end position="143"/>
    </location>
</feature>
<dbReference type="SUPFAM" id="SSF52317">
    <property type="entry name" value="Class I glutamine amidotransferase-like"/>
    <property type="match status" value="1"/>
</dbReference>
<dbReference type="InterPro" id="IPR029062">
    <property type="entry name" value="Class_I_gatase-like"/>
</dbReference>
<dbReference type="Proteomes" id="UP001146793">
    <property type="component" value="Unassembled WGS sequence"/>
</dbReference>
<accession>A0AAV7Z5H8</accession>
<dbReference type="CDD" id="cd18186">
    <property type="entry name" value="BTB_POZ_ZBTB_KLHL-like"/>
    <property type="match status" value="1"/>
</dbReference>
<evidence type="ECO:0000259" key="1">
    <source>
        <dbReference type="PROSITE" id="PS50097"/>
    </source>
</evidence>
<reference evidence="2" key="1">
    <citation type="submission" date="2022-08" db="EMBL/GenBank/DDBJ databases">
        <title>Novel sulphate-reducing endosymbionts in the free-living metamonad Anaeramoeba.</title>
        <authorList>
            <person name="Jerlstrom-Hultqvist J."/>
            <person name="Cepicka I."/>
            <person name="Gallot-Lavallee L."/>
            <person name="Salas-Leiva D."/>
            <person name="Curtis B.A."/>
            <person name="Zahonova K."/>
            <person name="Pipaliya S."/>
            <person name="Dacks J."/>
            <person name="Roger A.J."/>
        </authorList>
    </citation>
    <scope>NUCLEOTIDE SEQUENCE</scope>
    <source>
        <strain evidence="2">Busselton2</strain>
    </source>
</reference>
<dbReference type="SMART" id="SM00225">
    <property type="entry name" value="BTB"/>
    <property type="match status" value="1"/>
</dbReference>
<evidence type="ECO:0000313" key="3">
    <source>
        <dbReference type="Proteomes" id="UP001146793"/>
    </source>
</evidence>